<evidence type="ECO:0000313" key="3">
    <source>
        <dbReference type="EMBL" id="CAI9917205.1"/>
    </source>
</evidence>
<evidence type="ECO:0000313" key="4">
    <source>
        <dbReference type="EMBL" id="CAL6057377.1"/>
    </source>
</evidence>
<name>A0AA86NDF1_9EUKA</name>
<dbReference type="EMBL" id="CAXDID020000214">
    <property type="protein sequence ID" value="CAL6057377.1"/>
    <property type="molecule type" value="Genomic_DNA"/>
</dbReference>
<accession>A0AA86NDF1</accession>
<organism evidence="3">
    <name type="scientific">Hexamita inflata</name>
    <dbReference type="NCBI Taxonomy" id="28002"/>
    <lineage>
        <taxon>Eukaryota</taxon>
        <taxon>Metamonada</taxon>
        <taxon>Diplomonadida</taxon>
        <taxon>Hexamitidae</taxon>
        <taxon>Hexamitinae</taxon>
        <taxon>Hexamita</taxon>
    </lineage>
</organism>
<keyword evidence="1" id="KW-0863">Zinc-finger</keyword>
<keyword evidence="1" id="KW-0862">Zinc</keyword>
<evidence type="ECO:0000259" key="2">
    <source>
        <dbReference type="PROSITE" id="PS50157"/>
    </source>
</evidence>
<dbReference type="PROSITE" id="PS00028">
    <property type="entry name" value="ZINC_FINGER_C2H2_1"/>
    <property type="match status" value="1"/>
</dbReference>
<feature type="domain" description="C2H2-type" evidence="2">
    <location>
        <begin position="36"/>
        <end position="64"/>
    </location>
</feature>
<dbReference type="SMART" id="SM00355">
    <property type="entry name" value="ZnF_C2H2"/>
    <property type="match status" value="1"/>
</dbReference>
<sequence length="415" mass="48117">MSLQLNIYISTLTTISKTNNCQIQQCETHKQQISVYKCNICNQTYNSDGALNTHYINEHKSDFSTNNYNYNNQGVINKFANQKSLCEDEDGEIEIFWNLSETEEQTQELTLVQSPQTNYQAILDPYWPSMPTYDFSLEYNPISSDLAPKPNQIIEPARSKSPLIEVLPPNPDPDSETEELILSSSESTDIKYDNSNLQLPTSNNYQCIHPNPPQLKPTPNYPLLFPFSTPEALLLEIEHKTGLKRSQFMRGKFTIVRPKTGGEYLQFFAVQDFRPLLLHIFKGVVQSKDVDCSKNDFNLNEEQFQNGLENEDQCQNSFQNEAKYNGNYQKYQKFDYNTEHVNYKHTNKKTLIRMEVNDAEEMLQMIEKRLGKDRSFFIQGKPNIKYCTGGQILTFIGKIKLVSIIKREFKEYLTE</sequence>
<keyword evidence="5" id="KW-1185">Reference proteome</keyword>
<reference evidence="3" key="1">
    <citation type="submission" date="2023-06" db="EMBL/GenBank/DDBJ databases">
        <authorList>
            <person name="Kurt Z."/>
        </authorList>
    </citation>
    <scope>NUCLEOTIDE SEQUENCE</scope>
</reference>
<evidence type="ECO:0000256" key="1">
    <source>
        <dbReference type="PROSITE-ProRule" id="PRU00042"/>
    </source>
</evidence>
<protein>
    <submittedName>
        <fullName evidence="3">Zinc finger C2H2-type</fullName>
    </submittedName>
    <submittedName>
        <fullName evidence="4">Zinc_finger C2H2-type</fullName>
    </submittedName>
</protein>
<proteinExistence type="predicted"/>
<gene>
    <name evidence="4" type="ORF">HINF_LOCUS47477</name>
    <name evidence="3" type="ORF">HINF_LOCUS4850</name>
</gene>
<reference evidence="4 5" key="2">
    <citation type="submission" date="2024-07" db="EMBL/GenBank/DDBJ databases">
        <authorList>
            <person name="Akdeniz Z."/>
        </authorList>
    </citation>
    <scope>NUCLEOTIDE SEQUENCE [LARGE SCALE GENOMIC DNA]</scope>
</reference>
<dbReference type="EMBL" id="CATOUU010000126">
    <property type="protein sequence ID" value="CAI9917205.1"/>
    <property type="molecule type" value="Genomic_DNA"/>
</dbReference>
<dbReference type="PROSITE" id="PS50157">
    <property type="entry name" value="ZINC_FINGER_C2H2_2"/>
    <property type="match status" value="1"/>
</dbReference>
<dbReference type="GO" id="GO:0008270">
    <property type="term" value="F:zinc ion binding"/>
    <property type="evidence" value="ECO:0007669"/>
    <property type="project" value="UniProtKB-KW"/>
</dbReference>
<dbReference type="Proteomes" id="UP001642409">
    <property type="component" value="Unassembled WGS sequence"/>
</dbReference>
<keyword evidence="1" id="KW-0479">Metal-binding</keyword>
<evidence type="ECO:0000313" key="5">
    <source>
        <dbReference type="Proteomes" id="UP001642409"/>
    </source>
</evidence>
<comment type="caution">
    <text evidence="3">The sequence shown here is derived from an EMBL/GenBank/DDBJ whole genome shotgun (WGS) entry which is preliminary data.</text>
</comment>
<dbReference type="InterPro" id="IPR013087">
    <property type="entry name" value="Znf_C2H2_type"/>
</dbReference>
<dbReference type="AlphaFoldDB" id="A0AA86NDF1"/>